<sequence length="659" mass="69200">MNIRCIGRTPAQRVSRTLSVLLPLVLALPVPAWAAQELVVVRKTGQTSSYASQSKVAGASAACLDESVAFAFTVEPHDGIASIQLQRGTDVSRDIVIDVTLTCSSLQGTALVPFNALGGSATSGADFLSTPGVALLNLDGGQAGGGSSPPVSATVGLQLVENGQTGTQTLSIVRTEGSFQGTFADGNPVVGSIPGSSTPIVAVAILGQATIEQGAGVVPGIDPAADQISTATTQFCAVGGGGFGTIGCSVTQAAADLVADPATPSDVREAASIVLENNLLAVAPDETTAIAFMAPAMATAQTNNLGGRLAELRSGNQGGTVSAGGLTFLSHGIPVSFGSLASLLNVDDDESARNEEKRTLLGGTRLGLWINGTLGSSDSDRRRSNSGFKSDTWSLTSGLDYRFTDRFFAGAALGYSSMSADFAGDQGSLDANAKSLFVYSGYSTPNGLSFDGSVSYMRSDYSQKRVVELLELDASGTGYQSMGRDIARGDPTVNQVGANFGITYTIMRNTWTIAPQAQISLLRTTYEAFQERGPSEFNLRYDERRNNSRSFSVGGYFDRSFATSVGAFRPYLRAFYFADGGSSPDQITQFVLAGSDGSQVPLSIDMQEPDRRYGTAELGLGFSRPIGTRTVDFNFGYMQTFSFQDLDRWALRFDVRFPL</sequence>
<evidence type="ECO:0000259" key="2">
    <source>
        <dbReference type="PROSITE" id="PS51208"/>
    </source>
</evidence>
<dbReference type="RefSeq" id="WP_092403932.1">
    <property type="nucleotide sequence ID" value="NZ_FOVF01000001.1"/>
</dbReference>
<dbReference type="EMBL" id="FOVF01000001">
    <property type="protein sequence ID" value="SFM96010.1"/>
    <property type="molecule type" value="Genomic_DNA"/>
</dbReference>
<dbReference type="Gene3D" id="2.40.128.130">
    <property type="entry name" value="Autotransporter beta-domain"/>
    <property type="match status" value="1"/>
</dbReference>
<dbReference type="Proteomes" id="UP000198575">
    <property type="component" value="Unassembled WGS sequence"/>
</dbReference>
<keyword evidence="4" id="KW-1185">Reference proteome</keyword>
<dbReference type="NCBIfam" id="TIGR01414">
    <property type="entry name" value="autotrans_barl"/>
    <property type="match status" value="1"/>
</dbReference>
<dbReference type="GO" id="GO:0019867">
    <property type="term" value="C:outer membrane"/>
    <property type="evidence" value="ECO:0007669"/>
    <property type="project" value="InterPro"/>
</dbReference>
<reference evidence="3 4" key="1">
    <citation type="submission" date="2016-10" db="EMBL/GenBank/DDBJ databases">
        <authorList>
            <person name="de Groot N.N."/>
        </authorList>
    </citation>
    <scope>NUCLEOTIDE SEQUENCE [LARGE SCALE GENOMIC DNA]</scope>
    <source>
        <strain evidence="3 4">CGMCC 1.7659</strain>
    </source>
</reference>
<dbReference type="PROSITE" id="PS51208">
    <property type="entry name" value="AUTOTRANSPORTER"/>
    <property type="match status" value="1"/>
</dbReference>
<dbReference type="STRING" id="578942.SAMN05216289_101108"/>
<dbReference type="SUPFAM" id="SSF103515">
    <property type="entry name" value="Autotransporter"/>
    <property type="match status" value="1"/>
</dbReference>
<keyword evidence="1" id="KW-0732">Signal</keyword>
<dbReference type="InterPro" id="IPR036709">
    <property type="entry name" value="Autotransporte_beta_dom_sf"/>
</dbReference>
<organism evidence="3 4">
    <name type="scientific">Dokdonella immobilis</name>
    <dbReference type="NCBI Taxonomy" id="578942"/>
    <lineage>
        <taxon>Bacteria</taxon>
        <taxon>Pseudomonadati</taxon>
        <taxon>Pseudomonadota</taxon>
        <taxon>Gammaproteobacteria</taxon>
        <taxon>Lysobacterales</taxon>
        <taxon>Rhodanobacteraceae</taxon>
        <taxon>Dokdonella</taxon>
    </lineage>
</organism>
<dbReference type="InterPro" id="IPR006315">
    <property type="entry name" value="OM_autotransptr_brl_dom"/>
</dbReference>
<dbReference type="InterPro" id="IPR005546">
    <property type="entry name" value="Autotransporte_beta"/>
</dbReference>
<name>A0A1I4V4V1_9GAMM</name>
<dbReference type="OrthoDB" id="5699539at2"/>
<feature type="domain" description="Autotransporter" evidence="2">
    <location>
        <begin position="361"/>
        <end position="659"/>
    </location>
</feature>
<proteinExistence type="predicted"/>
<protein>
    <submittedName>
        <fullName evidence="3">Outer membrane autotransporter barrel domain-containing protein</fullName>
    </submittedName>
</protein>
<feature type="chain" id="PRO_5011618807" evidence="1">
    <location>
        <begin position="35"/>
        <end position="659"/>
    </location>
</feature>
<evidence type="ECO:0000256" key="1">
    <source>
        <dbReference type="SAM" id="SignalP"/>
    </source>
</evidence>
<accession>A0A1I4V4V1</accession>
<dbReference type="SMART" id="SM00869">
    <property type="entry name" value="Autotransporter"/>
    <property type="match status" value="1"/>
</dbReference>
<feature type="signal peptide" evidence="1">
    <location>
        <begin position="1"/>
        <end position="34"/>
    </location>
</feature>
<gene>
    <name evidence="3" type="ORF">SAMN05216289_101108</name>
</gene>
<dbReference type="AlphaFoldDB" id="A0A1I4V4V1"/>
<dbReference type="Pfam" id="PF03797">
    <property type="entry name" value="Autotransporter"/>
    <property type="match status" value="1"/>
</dbReference>
<evidence type="ECO:0000313" key="4">
    <source>
        <dbReference type="Proteomes" id="UP000198575"/>
    </source>
</evidence>
<evidence type="ECO:0000313" key="3">
    <source>
        <dbReference type="EMBL" id="SFM96010.1"/>
    </source>
</evidence>